<name>A0A451DL67_9GAMM</name>
<dbReference type="NCBIfam" id="NF008194">
    <property type="entry name" value="PRK10948.1"/>
    <property type="match status" value="1"/>
</dbReference>
<reference evidence="2 3" key="1">
    <citation type="submission" date="2019-02" db="EMBL/GenBank/DDBJ databases">
        <authorList>
            <person name="Manzano-Marin A."/>
            <person name="Manzano-Marin A."/>
        </authorList>
    </citation>
    <scope>NUCLEOTIDE SEQUENCE [LARGE SCALE GENOMIC DNA]</scope>
    <source>
        <strain evidence="2 3">ErCipseudotaxifoliae</strain>
    </source>
</reference>
<dbReference type="Proteomes" id="UP000294462">
    <property type="component" value="Chromosome"/>
</dbReference>
<dbReference type="AlphaFoldDB" id="A0A451DL67"/>
<sequence length="432" mass="48805">MAGLLTKNEEILQQWKHLLETRGNLDSLQARQHWCEVLRLGFPVQTQEEWKHIPLNWLLDKQFVSPNPVILSLNTIIEHALPINALRLVFIDGRLSSELSDTEYDPFTVHRIPRVSQESACSNSIHPEFFLHFTESLVEQVTFIRLSYGKKATRPLYLLHVTTGGDSNHCSATDKLYTSGYRCHLQQDSNSEAVVIEHFITLSSSSCFTAARFTANIGNYASFKHYYLAFEDSRGYHFSHNDLNIGSHTQAESHNFLLGSILTRHQTSIKLHGDSSRLILNSLMIPIGTEVSENRTWLEHANAFCNSKQLHKTIVFDCAKAIFNGMLQVSLKASKTHAQMNNNNLLLGPAAEVDSRPQLEIYNDDVQCGHGVTMSCINEEQIFYLGTRGIKKSLAQRMMIEAFSSEVTEFLSDSPLKEAVQKRIADRVRGGA</sequence>
<dbReference type="EMBL" id="LR217725">
    <property type="protein sequence ID" value="VFP87406.1"/>
    <property type="molecule type" value="Genomic_DNA"/>
</dbReference>
<dbReference type="SUPFAM" id="SSF101960">
    <property type="entry name" value="Stabilizer of iron transporter SufD"/>
    <property type="match status" value="1"/>
</dbReference>
<dbReference type="RefSeq" id="WP_072666393.1">
    <property type="nucleotide sequence ID" value="NZ_LR217725.1"/>
</dbReference>
<gene>
    <name evidence="2" type="primary">sufD</name>
    <name evidence="2" type="ORF">ERCIPSTX3056_531</name>
</gene>
<dbReference type="GO" id="GO:0016226">
    <property type="term" value="P:iron-sulfur cluster assembly"/>
    <property type="evidence" value="ECO:0007669"/>
    <property type="project" value="InterPro"/>
</dbReference>
<dbReference type="PANTHER" id="PTHR43575">
    <property type="entry name" value="PROTEIN ABCI7, CHLOROPLASTIC"/>
    <property type="match status" value="1"/>
</dbReference>
<dbReference type="InterPro" id="IPR037284">
    <property type="entry name" value="SUF_FeS_clus_asmbl_SufBD_sf"/>
</dbReference>
<dbReference type="PANTHER" id="PTHR43575:SF1">
    <property type="entry name" value="PROTEIN ABCI7, CHLOROPLASTIC"/>
    <property type="match status" value="1"/>
</dbReference>
<proteinExistence type="predicted"/>
<dbReference type="Pfam" id="PF01458">
    <property type="entry name" value="SUFBD_core"/>
    <property type="match status" value="1"/>
</dbReference>
<dbReference type="InterPro" id="IPR000825">
    <property type="entry name" value="SUF_FeS_clus_asmbl_SufBD_core"/>
</dbReference>
<keyword evidence="3" id="KW-1185">Reference proteome</keyword>
<dbReference type="InterPro" id="IPR055346">
    <property type="entry name" value="Fe-S_cluster_assembly_SufBD"/>
</dbReference>
<evidence type="ECO:0000259" key="1">
    <source>
        <dbReference type="Pfam" id="PF01458"/>
    </source>
</evidence>
<evidence type="ECO:0000313" key="2">
    <source>
        <dbReference type="EMBL" id="VFP87406.1"/>
    </source>
</evidence>
<organism evidence="2 3">
    <name type="scientific">Candidatus Erwinia haradaeae</name>
    <dbReference type="NCBI Taxonomy" id="1922217"/>
    <lineage>
        <taxon>Bacteria</taxon>
        <taxon>Pseudomonadati</taxon>
        <taxon>Pseudomonadota</taxon>
        <taxon>Gammaproteobacteria</taxon>
        <taxon>Enterobacterales</taxon>
        <taxon>Erwiniaceae</taxon>
        <taxon>Erwinia</taxon>
    </lineage>
</organism>
<dbReference type="KEGG" id="ehd:ERCIPSTX3056_531"/>
<accession>A0A451DL67</accession>
<evidence type="ECO:0000313" key="3">
    <source>
        <dbReference type="Proteomes" id="UP000294462"/>
    </source>
</evidence>
<dbReference type="OrthoDB" id="9768262at2"/>
<feature type="domain" description="SUF system FeS cluster assembly SufBD core" evidence="1">
    <location>
        <begin position="181"/>
        <end position="403"/>
    </location>
</feature>
<protein>
    <submittedName>
        <fullName evidence="2">FeS cluster assembly protein SufD</fullName>
    </submittedName>
</protein>